<dbReference type="InterPro" id="IPR019109">
    <property type="entry name" value="MamF_MmsF"/>
</dbReference>
<keyword evidence="8" id="KW-1185">Reference proteome</keyword>
<evidence type="ECO:0000256" key="1">
    <source>
        <dbReference type="ARBA" id="ARBA00004141"/>
    </source>
</evidence>
<name>A0A143AR96_9LACO</name>
<dbReference type="EMBL" id="CP012288">
    <property type="protein sequence ID" value="AMV66736.1"/>
    <property type="molecule type" value="Genomic_DNA"/>
</dbReference>
<dbReference type="GeneID" id="57276930"/>
<protein>
    <recommendedName>
        <fullName evidence="10">Integral membrane protein</fullName>
    </recommendedName>
</protein>
<sequence>MTIEDKLLSSLSYLSILFLPVLFPLIVWLLTANRPETHRNALHALLLHILPTLLILTFIVLAGVHGLITKNAQSTGWFIIILIGLGAIIVLALTIYSIYKGIKILVD</sequence>
<keyword evidence="4 5" id="KW-0472">Membrane</keyword>
<accession>A0A143AR96</accession>
<keyword evidence="3 5" id="KW-1133">Transmembrane helix</keyword>
<feature type="transmembrane region" description="Helical" evidence="5">
    <location>
        <begin position="44"/>
        <end position="64"/>
    </location>
</feature>
<evidence type="ECO:0000256" key="3">
    <source>
        <dbReference type="ARBA" id="ARBA00022989"/>
    </source>
</evidence>
<proteinExistence type="predicted"/>
<reference evidence="8 9" key="1">
    <citation type="journal article" date="2016" name="PLoS ONE">
        <title>The Identification of Novel Diagnostic Marker Genes for the Detection of Beer Spoiling Pediococcus damnosus Strains Using the BlAst Diagnostic Gene findEr.</title>
        <authorList>
            <person name="Behr J."/>
            <person name="Geissler A.J."/>
            <person name="Schmid J."/>
            <person name="Zehe A."/>
            <person name="Vogel R.F."/>
        </authorList>
    </citation>
    <scope>NUCLEOTIDE SEQUENCE [LARGE SCALE GENOMIC DNA]</scope>
    <source>
        <strain evidence="6 9">TMW 2.1533</strain>
        <strain evidence="7 8">TMW 2.1535</strain>
    </source>
</reference>
<evidence type="ECO:0000256" key="2">
    <source>
        <dbReference type="ARBA" id="ARBA00022692"/>
    </source>
</evidence>
<feature type="transmembrane region" description="Helical" evidence="5">
    <location>
        <begin position="12"/>
        <end position="32"/>
    </location>
</feature>
<dbReference type="AlphaFoldDB" id="A0A143AR96"/>
<keyword evidence="2 5" id="KW-0812">Transmembrane</keyword>
<dbReference type="RefSeq" id="WP_046871540.1">
    <property type="nucleotide sequence ID" value="NZ_BAAAXI010000146.1"/>
</dbReference>
<evidence type="ECO:0000256" key="4">
    <source>
        <dbReference type="ARBA" id="ARBA00023136"/>
    </source>
</evidence>
<dbReference type="KEGG" id="pdm:ADU72_0791"/>
<gene>
    <name evidence="6" type="ORF">ADU70_1894</name>
    <name evidence="7" type="ORF">ADU72_0791</name>
</gene>
<dbReference type="Pfam" id="PF09685">
    <property type="entry name" value="MamF_MmsF"/>
    <property type="match status" value="1"/>
</dbReference>
<dbReference type="Proteomes" id="UP000076405">
    <property type="component" value="Chromosome"/>
</dbReference>
<comment type="subcellular location">
    <subcellularLocation>
        <location evidence="1">Membrane</location>
        <topology evidence="1">Multi-pass membrane protein</topology>
    </subcellularLocation>
</comment>
<evidence type="ECO:0000313" key="9">
    <source>
        <dbReference type="Proteomes" id="UP000076405"/>
    </source>
</evidence>
<evidence type="ECO:0000256" key="5">
    <source>
        <dbReference type="SAM" id="Phobius"/>
    </source>
</evidence>
<dbReference type="Proteomes" id="UP000076244">
    <property type="component" value="Chromosome"/>
</dbReference>
<dbReference type="EMBL" id="CP012275">
    <property type="protein sequence ID" value="AMV63360.1"/>
    <property type="molecule type" value="Genomic_DNA"/>
</dbReference>
<evidence type="ECO:0008006" key="10">
    <source>
        <dbReference type="Google" id="ProtNLM"/>
    </source>
</evidence>
<evidence type="ECO:0000313" key="6">
    <source>
        <dbReference type="EMBL" id="AMV63360.1"/>
    </source>
</evidence>
<evidence type="ECO:0000313" key="7">
    <source>
        <dbReference type="EMBL" id="AMV66736.1"/>
    </source>
</evidence>
<organism evidence="6 9">
    <name type="scientific">Pediococcus damnosus</name>
    <dbReference type="NCBI Taxonomy" id="51663"/>
    <lineage>
        <taxon>Bacteria</taxon>
        <taxon>Bacillati</taxon>
        <taxon>Bacillota</taxon>
        <taxon>Bacilli</taxon>
        <taxon>Lactobacillales</taxon>
        <taxon>Lactobacillaceae</taxon>
        <taxon>Pediococcus</taxon>
    </lineage>
</organism>
<feature type="transmembrane region" description="Helical" evidence="5">
    <location>
        <begin position="76"/>
        <end position="99"/>
    </location>
</feature>
<evidence type="ECO:0000313" key="8">
    <source>
        <dbReference type="Proteomes" id="UP000076244"/>
    </source>
</evidence>